<feature type="region of interest" description="Disordered" evidence="2">
    <location>
        <begin position="227"/>
        <end position="275"/>
    </location>
</feature>
<proteinExistence type="predicted"/>
<evidence type="ECO:0000259" key="3">
    <source>
        <dbReference type="Pfam" id="PF01549"/>
    </source>
</evidence>
<accession>A0A915EAY9</accession>
<feature type="domain" description="ShKT" evidence="3">
    <location>
        <begin position="163"/>
        <end position="192"/>
    </location>
</feature>
<evidence type="ECO:0000313" key="5">
    <source>
        <dbReference type="WBParaSite" id="jg4734.2"/>
    </source>
</evidence>
<dbReference type="WBParaSite" id="jg4734.2">
    <property type="protein sequence ID" value="jg4734.2"/>
    <property type="gene ID" value="jg4734"/>
</dbReference>
<organism evidence="4 5">
    <name type="scientific">Ditylenchus dipsaci</name>
    <dbReference type="NCBI Taxonomy" id="166011"/>
    <lineage>
        <taxon>Eukaryota</taxon>
        <taxon>Metazoa</taxon>
        <taxon>Ecdysozoa</taxon>
        <taxon>Nematoda</taxon>
        <taxon>Chromadorea</taxon>
        <taxon>Rhabditida</taxon>
        <taxon>Tylenchina</taxon>
        <taxon>Tylenchomorpha</taxon>
        <taxon>Sphaerularioidea</taxon>
        <taxon>Anguinidae</taxon>
        <taxon>Anguininae</taxon>
        <taxon>Ditylenchus</taxon>
    </lineage>
</organism>
<feature type="compositionally biased region" description="Polar residues" evidence="2">
    <location>
        <begin position="243"/>
        <end position="256"/>
    </location>
</feature>
<protein>
    <submittedName>
        <fullName evidence="5">ShKT domain-containing protein</fullName>
    </submittedName>
</protein>
<name>A0A915EAY9_9BILA</name>
<evidence type="ECO:0000256" key="2">
    <source>
        <dbReference type="SAM" id="MobiDB-lite"/>
    </source>
</evidence>
<dbReference type="Pfam" id="PF01549">
    <property type="entry name" value="ShK"/>
    <property type="match status" value="2"/>
</dbReference>
<dbReference type="Proteomes" id="UP000887574">
    <property type="component" value="Unplaced"/>
</dbReference>
<feature type="compositionally biased region" description="Basic residues" evidence="2">
    <location>
        <begin position="262"/>
        <end position="271"/>
    </location>
</feature>
<dbReference type="AlphaFoldDB" id="A0A915EAY9"/>
<reference evidence="5" key="1">
    <citation type="submission" date="2022-11" db="UniProtKB">
        <authorList>
            <consortium name="WormBaseParasite"/>
        </authorList>
    </citation>
    <scope>IDENTIFICATION</scope>
</reference>
<keyword evidence="1" id="KW-0175">Coiled coil</keyword>
<feature type="domain" description="ShKT" evidence="3">
    <location>
        <begin position="203"/>
        <end position="227"/>
    </location>
</feature>
<feature type="coiled-coil region" evidence="1">
    <location>
        <begin position="388"/>
        <end position="422"/>
    </location>
</feature>
<sequence>MNRSKWTLNGAGIYLDSAKKSLAMGRSEVEEAKSLLDTKATLDEAKKAEKARSEAELQGAEVTRLLELVLKQANKARLSAPEGLQLVKNHTNQYVQSEINKLQEEADAQSLAEAAEANPQPVNAYSGVQTEPQSDQQTILRDLKRVNIDHFNDEVYPGPAAGDQDKECLNKLSLCGDPAFQAQMNRDCAGTCTREAKGQDQGECSNMADLCNETSYSQLMSAYCRGTSTNSSNNKENVDKPTSESSSTKVPSLSFASTTSNKPKKNKKQKIKNTSGVFLPANAMSLPSSDKKNTNFVTSQITIPYTIPSSEPKNEAAFPIHGSLDSYAEAVDQLKNVPESTDVDDESFGAFETDLEKSPDTGNQLDDMCDGVHMPQTTFDNAANVISVVGKQEVIEELEVQRNEHDQQIDTEKQEMQASTAQVDMNANELQQRSVKHHFAFFQGVLEGVNNNFPIQQLKAGLLQAKHSCVLAETISDKIQDEIIHPGQVLAGPMYEHFVYKRVETALTKAESLIENSTFGPYAAFAAVCGLVTGRLALGLAWEAAGKVKQAGHQVLTFFIKQQ</sequence>
<evidence type="ECO:0000313" key="4">
    <source>
        <dbReference type="Proteomes" id="UP000887574"/>
    </source>
</evidence>
<keyword evidence="4" id="KW-1185">Reference proteome</keyword>
<dbReference type="InterPro" id="IPR003582">
    <property type="entry name" value="ShKT_dom"/>
</dbReference>
<evidence type="ECO:0000256" key="1">
    <source>
        <dbReference type="SAM" id="Coils"/>
    </source>
</evidence>